<reference evidence="6" key="1">
    <citation type="submission" date="2023-07" db="EMBL/GenBank/DDBJ databases">
        <title>Chromosome-level genome assembly of Artemia franciscana.</title>
        <authorList>
            <person name="Jo E."/>
        </authorList>
    </citation>
    <scope>NUCLEOTIDE SEQUENCE</scope>
    <source>
        <tissue evidence="6">Whole body</tissue>
    </source>
</reference>
<dbReference type="EMBL" id="JAVRJZ010000002">
    <property type="protein sequence ID" value="KAK2725775.1"/>
    <property type="molecule type" value="Genomic_DNA"/>
</dbReference>
<dbReference type="Pfam" id="PF26091">
    <property type="entry name" value="PWI_CCDC43"/>
    <property type="match status" value="1"/>
</dbReference>
<comment type="similarity">
    <text evidence="1">Belongs to the CCDC43 family.</text>
</comment>
<gene>
    <name evidence="6" type="ORF">QYM36_000308</name>
</gene>
<feature type="region of interest" description="Disordered" evidence="4">
    <location>
        <begin position="130"/>
        <end position="158"/>
    </location>
</feature>
<keyword evidence="3" id="KW-0175">Coiled coil</keyword>
<evidence type="ECO:0000256" key="4">
    <source>
        <dbReference type="SAM" id="MobiDB-lite"/>
    </source>
</evidence>
<accession>A0AA88LKW7</accession>
<keyword evidence="7" id="KW-1185">Reference proteome</keyword>
<dbReference type="AlphaFoldDB" id="A0AA88LKW7"/>
<sequence length="362" mass="41529">MGTLEDFQIWLTPKLQELSVDESVFGSYITGILESSDSNSEKLEALHDVLADVVENLDIDKVCDEIISQWDVLMEVSQLKEEKKPLFDVDDRIAKIMEKQAQSVVSVKSYTEEEKQLKKSILAQYGEISDGEITESEEEHEGKEDAAPDLAKNTNLEDVLRIEKDKKDKLRQEAFKKKEKDKEDSSQKLISKFTKAHINVHKSSYQNSQKIISKFTKAHIKVHISSYQSSQKPISKFTESHIKLHKSSHQSSQKPISKFAKPHIKFHKSSYQSSQKLILKFTKAHIKVHKSSYHSSQKLISKFTKAHIKVNKIPYQSSQNLISKFTKAHFKVHKSPYQSSQNLISKFTKAHIKVHKSSYQSS</sequence>
<dbReference type="PANTHER" id="PTHR31684">
    <property type="entry name" value="COILED-COIL DOMAIN-CONTAINING PROTEIN 43"/>
    <property type="match status" value="1"/>
</dbReference>
<evidence type="ECO:0000259" key="5">
    <source>
        <dbReference type="Pfam" id="PF26091"/>
    </source>
</evidence>
<dbReference type="InterPro" id="IPR058771">
    <property type="entry name" value="PWI_CCDC43"/>
</dbReference>
<evidence type="ECO:0000313" key="7">
    <source>
        <dbReference type="Proteomes" id="UP001187531"/>
    </source>
</evidence>
<comment type="caution">
    <text evidence="6">The sequence shown here is derived from an EMBL/GenBank/DDBJ whole genome shotgun (WGS) entry which is preliminary data.</text>
</comment>
<dbReference type="InterPro" id="IPR037666">
    <property type="entry name" value="CCDC43"/>
</dbReference>
<evidence type="ECO:0000256" key="1">
    <source>
        <dbReference type="ARBA" id="ARBA00005305"/>
    </source>
</evidence>
<protein>
    <recommendedName>
        <fullName evidence="2">Coiled-coil domain-containing protein 43</fullName>
    </recommendedName>
</protein>
<evidence type="ECO:0000313" key="6">
    <source>
        <dbReference type="EMBL" id="KAK2725775.1"/>
    </source>
</evidence>
<feature type="domain" description="CCDC43 PWI-like" evidence="5">
    <location>
        <begin position="5"/>
        <end position="71"/>
    </location>
</feature>
<organism evidence="6 7">
    <name type="scientific">Artemia franciscana</name>
    <name type="common">Brine shrimp</name>
    <name type="synonym">Artemia sanfranciscana</name>
    <dbReference type="NCBI Taxonomy" id="6661"/>
    <lineage>
        <taxon>Eukaryota</taxon>
        <taxon>Metazoa</taxon>
        <taxon>Ecdysozoa</taxon>
        <taxon>Arthropoda</taxon>
        <taxon>Crustacea</taxon>
        <taxon>Branchiopoda</taxon>
        <taxon>Anostraca</taxon>
        <taxon>Artemiidae</taxon>
        <taxon>Artemia</taxon>
    </lineage>
</organism>
<proteinExistence type="inferred from homology"/>
<name>A0AA88LKW7_ARTSF</name>
<evidence type="ECO:0000256" key="3">
    <source>
        <dbReference type="ARBA" id="ARBA00023054"/>
    </source>
</evidence>
<feature type="compositionally biased region" description="Acidic residues" evidence="4">
    <location>
        <begin position="130"/>
        <end position="139"/>
    </location>
</feature>
<evidence type="ECO:0000256" key="2">
    <source>
        <dbReference type="ARBA" id="ARBA00016648"/>
    </source>
</evidence>
<dbReference type="PANTHER" id="PTHR31684:SF2">
    <property type="entry name" value="COILED-COIL DOMAIN-CONTAINING PROTEIN 43"/>
    <property type="match status" value="1"/>
</dbReference>
<dbReference type="Proteomes" id="UP001187531">
    <property type="component" value="Unassembled WGS sequence"/>
</dbReference>